<evidence type="ECO:0000256" key="5">
    <source>
        <dbReference type="ARBA" id="ARBA00023002"/>
    </source>
</evidence>
<protein>
    <recommendedName>
        <fullName evidence="9">Heme haloperoxidase family profile domain-containing protein</fullName>
    </recommendedName>
</protein>
<evidence type="ECO:0000313" key="10">
    <source>
        <dbReference type="EMBL" id="KAK4494734.1"/>
    </source>
</evidence>
<keyword evidence="5" id="KW-0560">Oxidoreductase</keyword>
<dbReference type="EMBL" id="JAXOVC010000013">
    <property type="protein sequence ID" value="KAK4494734.1"/>
    <property type="molecule type" value="Genomic_DNA"/>
</dbReference>
<dbReference type="Proteomes" id="UP001305779">
    <property type="component" value="Unassembled WGS sequence"/>
</dbReference>
<evidence type="ECO:0000256" key="7">
    <source>
        <dbReference type="ARBA" id="ARBA00025795"/>
    </source>
</evidence>
<feature type="domain" description="Heme haloperoxidase family profile" evidence="9">
    <location>
        <begin position="76"/>
        <end position="320"/>
    </location>
</feature>
<name>A0ABR0E001_ZASCE</name>
<dbReference type="Gene3D" id="1.10.489.10">
    <property type="entry name" value="Chloroperoxidase-like"/>
    <property type="match status" value="1"/>
</dbReference>
<dbReference type="InterPro" id="IPR000028">
    <property type="entry name" value="Chloroperoxidase"/>
</dbReference>
<dbReference type="PROSITE" id="PS51405">
    <property type="entry name" value="HEME_HALOPEROXIDASE"/>
    <property type="match status" value="1"/>
</dbReference>
<keyword evidence="3" id="KW-0349">Heme</keyword>
<proteinExistence type="inferred from homology"/>
<evidence type="ECO:0000256" key="3">
    <source>
        <dbReference type="ARBA" id="ARBA00022617"/>
    </source>
</evidence>
<keyword evidence="4" id="KW-0479">Metal-binding</keyword>
<keyword evidence="6" id="KW-0408">Iron</keyword>
<evidence type="ECO:0000256" key="6">
    <source>
        <dbReference type="ARBA" id="ARBA00023004"/>
    </source>
</evidence>
<gene>
    <name evidence="10" type="ORF">PRZ48_014090</name>
</gene>
<comment type="cofactor">
    <cofactor evidence="1">
        <name>heme b</name>
        <dbReference type="ChEBI" id="CHEBI:60344"/>
    </cofactor>
</comment>
<sequence length="447" mass="47772">MKFSTPQKLVAVMATTATAFPFAALEEAAKDPKIIAIANEHLKREGIVSADAATAVFEPVPIFNAEKQYIDISPGSGHEYVAPGPNDLRGPCPGLNAFANHNFLPHNGYATITQFLDATMNVVGMGPILAVFLATFGAVIDGSGLAWSIGGTPPASIGGGLLGGGNGISGSHNKYESDASPTRPDLYQEGNDYMTMEDQFDDLINTSPGGYVDLNSLTAFRSKRFDQQIANNPYFFNGPFTGVLVQPAAYTFIYRFMANHSEEHPYGQLSYDTIATWFGMTGGPGAWKANQGQEKIPENWYRRALEYPYDNVYFFADVLAAAQADRSDRSDRSNSSDNSDSSDSSNSSNLKFLDIGGNTGTTNSFTGVDIMNLTGGALNAGDLLEGNKFACLAFQAAAQAKPDILLGGITKLTDSIGDITSKLACPQLQGIDDSQLMQFPGYAKSQQ</sequence>
<evidence type="ECO:0000256" key="4">
    <source>
        <dbReference type="ARBA" id="ARBA00022723"/>
    </source>
</evidence>
<reference evidence="10 11" key="1">
    <citation type="journal article" date="2023" name="G3 (Bethesda)">
        <title>A chromosome-level genome assembly of Zasmidium syzygii isolated from banana leaves.</title>
        <authorList>
            <person name="van Westerhoven A.C."/>
            <person name="Mehrabi R."/>
            <person name="Talebi R."/>
            <person name="Steentjes M.B.F."/>
            <person name="Corcolon B."/>
            <person name="Chong P.A."/>
            <person name="Kema G.H.J."/>
            <person name="Seidl M.F."/>
        </authorList>
    </citation>
    <scope>NUCLEOTIDE SEQUENCE [LARGE SCALE GENOMIC DNA]</scope>
    <source>
        <strain evidence="10 11">P124</strain>
    </source>
</reference>
<feature type="compositionally biased region" description="Low complexity" evidence="8">
    <location>
        <begin position="335"/>
        <end position="348"/>
    </location>
</feature>
<accession>A0ABR0E001</accession>
<dbReference type="InterPro" id="IPR036851">
    <property type="entry name" value="Chloroperoxidase-like_sf"/>
</dbReference>
<dbReference type="Pfam" id="PF01328">
    <property type="entry name" value="Peroxidase_2"/>
    <property type="match status" value="1"/>
</dbReference>
<comment type="caution">
    <text evidence="10">The sequence shown here is derived from an EMBL/GenBank/DDBJ whole genome shotgun (WGS) entry which is preliminary data.</text>
</comment>
<organism evidence="10 11">
    <name type="scientific">Zasmidium cellare</name>
    <name type="common">Wine cellar mold</name>
    <name type="synonym">Racodium cellare</name>
    <dbReference type="NCBI Taxonomy" id="395010"/>
    <lineage>
        <taxon>Eukaryota</taxon>
        <taxon>Fungi</taxon>
        <taxon>Dikarya</taxon>
        <taxon>Ascomycota</taxon>
        <taxon>Pezizomycotina</taxon>
        <taxon>Dothideomycetes</taxon>
        <taxon>Dothideomycetidae</taxon>
        <taxon>Mycosphaerellales</taxon>
        <taxon>Mycosphaerellaceae</taxon>
        <taxon>Zasmidium</taxon>
    </lineage>
</organism>
<evidence type="ECO:0000256" key="8">
    <source>
        <dbReference type="SAM" id="MobiDB-lite"/>
    </source>
</evidence>
<evidence type="ECO:0000313" key="11">
    <source>
        <dbReference type="Proteomes" id="UP001305779"/>
    </source>
</evidence>
<evidence type="ECO:0000256" key="1">
    <source>
        <dbReference type="ARBA" id="ARBA00001970"/>
    </source>
</evidence>
<dbReference type="PANTHER" id="PTHR33577:SF1">
    <property type="entry name" value="HEME HALOPEROXIDASE FAMILY PROFILE DOMAIN-CONTAINING PROTEIN"/>
    <property type="match status" value="1"/>
</dbReference>
<keyword evidence="2" id="KW-0575">Peroxidase</keyword>
<evidence type="ECO:0000256" key="2">
    <source>
        <dbReference type="ARBA" id="ARBA00022559"/>
    </source>
</evidence>
<comment type="similarity">
    <text evidence="7">Belongs to the chloroperoxidase family.</text>
</comment>
<dbReference type="PANTHER" id="PTHR33577">
    <property type="entry name" value="STERIGMATOCYSTIN BIOSYNTHESIS PEROXIDASE STCC-RELATED"/>
    <property type="match status" value="1"/>
</dbReference>
<dbReference type="SUPFAM" id="SSF47571">
    <property type="entry name" value="Cloroperoxidase"/>
    <property type="match status" value="1"/>
</dbReference>
<keyword evidence="11" id="KW-1185">Reference proteome</keyword>
<feature type="region of interest" description="Disordered" evidence="8">
    <location>
        <begin position="326"/>
        <end position="348"/>
    </location>
</feature>
<evidence type="ECO:0000259" key="9">
    <source>
        <dbReference type="PROSITE" id="PS51405"/>
    </source>
</evidence>